<feature type="compositionally biased region" description="Low complexity" evidence="3">
    <location>
        <begin position="247"/>
        <end position="302"/>
    </location>
</feature>
<protein>
    <recommendedName>
        <fullName evidence="4">Fork-head domain-containing protein</fullName>
    </recommendedName>
</protein>
<evidence type="ECO:0000256" key="2">
    <source>
        <dbReference type="PROSITE-ProRule" id="PRU00089"/>
    </source>
</evidence>
<keyword evidence="2" id="KW-0539">Nucleus</keyword>
<dbReference type="PANTHER" id="PTHR11829">
    <property type="entry name" value="FORKHEAD BOX PROTEIN"/>
    <property type="match status" value="1"/>
</dbReference>
<dbReference type="Pfam" id="PF00250">
    <property type="entry name" value="Forkhead"/>
    <property type="match status" value="1"/>
</dbReference>
<dbReference type="OrthoDB" id="5954824at2759"/>
<dbReference type="PROSITE" id="PS50039">
    <property type="entry name" value="FORK_HEAD_3"/>
    <property type="match status" value="1"/>
</dbReference>
<keyword evidence="1 2" id="KW-0238">DNA-binding</keyword>
<evidence type="ECO:0000259" key="4">
    <source>
        <dbReference type="PROSITE" id="PS50039"/>
    </source>
</evidence>
<dbReference type="SMART" id="SM00339">
    <property type="entry name" value="FH"/>
    <property type="match status" value="1"/>
</dbReference>
<proteinExistence type="predicted"/>
<feature type="region of interest" description="Disordered" evidence="3">
    <location>
        <begin position="454"/>
        <end position="480"/>
    </location>
</feature>
<feature type="DNA-binding region" description="Fork-head" evidence="2">
    <location>
        <begin position="25"/>
        <end position="114"/>
    </location>
</feature>
<sequence length="630" mass="67433">MRPAPAEKPECLPYTLPPGPYSEQKPELSYAAIIGQAILASPGHALALQDIYEYITTVYPYYKRGEPTWMNSVRHALSTMAVFRKVQRDRSEGKSLWAIWDCDLPCFEGGGFKKALCADMLNAPPRTSKKRGADETGGSRSKRKKTGEDSLAVEEASQITPMAAPAPVHPPYFPPITASPYHQPYFLAACAQQQVPADVLFPPLPPSSNYHRVIARAGSIAAKLQQPPKLLEIATDSRGADNAQEEVSTTSPVERPPSSSSVPELVPSLSASSSPAPSSQLSLPDDSSRDPSPVVASSVSQLNGPIEDPEAPWLLSDAPITQAVVPSSKENKGKAKERSGESTVKKLSQAMPALPPPSSPTLERRATATTRYGYRTPKKKAKISPTKPSRASPGKTASNKKRSRAVTPPPMTASVEEIMRAMDQHASSGVEARSPSPLSEVEVATMVMSAYSDVDEASDALPGSEPPTSSPLPSTPPRRLAELESEIFDFSPFKSPETRHVVKDCRSPALVDDSHNIVPPIYNPRAPYLRPDEVDDLLSSKAGPSALGLPAAPPRTPRKTPPQRPGSSGNAHTGSPFGTPSRGFRNGFDDDFGSFFQSPGGSSLFDAFLPTMSKSPVFYGLQSPGFGAQH</sequence>
<dbReference type="EMBL" id="KZ084093">
    <property type="protein sequence ID" value="OSD05521.1"/>
    <property type="molecule type" value="Genomic_DNA"/>
</dbReference>
<feature type="compositionally biased region" description="Polar residues" evidence="3">
    <location>
        <begin position="566"/>
        <end position="578"/>
    </location>
</feature>
<organism evidence="5 6">
    <name type="scientific">Trametes coccinea (strain BRFM310)</name>
    <name type="common">Pycnoporus coccineus</name>
    <dbReference type="NCBI Taxonomy" id="1353009"/>
    <lineage>
        <taxon>Eukaryota</taxon>
        <taxon>Fungi</taxon>
        <taxon>Dikarya</taxon>
        <taxon>Basidiomycota</taxon>
        <taxon>Agaricomycotina</taxon>
        <taxon>Agaricomycetes</taxon>
        <taxon>Polyporales</taxon>
        <taxon>Polyporaceae</taxon>
        <taxon>Trametes</taxon>
    </lineage>
</organism>
<dbReference type="InterPro" id="IPR036388">
    <property type="entry name" value="WH-like_DNA-bd_sf"/>
</dbReference>
<feature type="region of interest" description="Disordered" evidence="3">
    <location>
        <begin position="123"/>
        <end position="154"/>
    </location>
</feature>
<name>A0A1Y2IZ74_TRAC3</name>
<dbReference type="CDD" id="cd00059">
    <property type="entry name" value="FH_FOX"/>
    <property type="match status" value="1"/>
</dbReference>
<evidence type="ECO:0000313" key="5">
    <source>
        <dbReference type="EMBL" id="OSD05521.1"/>
    </source>
</evidence>
<feature type="compositionally biased region" description="Pro residues" evidence="3">
    <location>
        <begin position="551"/>
        <end position="564"/>
    </location>
</feature>
<feature type="domain" description="Fork-head" evidence="4">
    <location>
        <begin position="25"/>
        <end position="114"/>
    </location>
</feature>
<dbReference type="Proteomes" id="UP000193067">
    <property type="component" value="Unassembled WGS sequence"/>
</dbReference>
<evidence type="ECO:0000313" key="6">
    <source>
        <dbReference type="Proteomes" id="UP000193067"/>
    </source>
</evidence>
<dbReference type="SUPFAM" id="SSF46785">
    <property type="entry name" value="Winged helix' DNA-binding domain"/>
    <property type="match status" value="1"/>
</dbReference>
<dbReference type="STRING" id="1353009.A0A1Y2IZ74"/>
<feature type="region of interest" description="Disordered" evidence="3">
    <location>
        <begin position="235"/>
        <end position="410"/>
    </location>
</feature>
<dbReference type="GO" id="GO:0000978">
    <property type="term" value="F:RNA polymerase II cis-regulatory region sequence-specific DNA binding"/>
    <property type="evidence" value="ECO:0007669"/>
    <property type="project" value="TreeGrafter"/>
</dbReference>
<gene>
    <name evidence="5" type="ORF">PYCCODRAFT_1443358</name>
</gene>
<dbReference type="GO" id="GO:0000981">
    <property type="term" value="F:DNA-binding transcription factor activity, RNA polymerase II-specific"/>
    <property type="evidence" value="ECO:0007669"/>
    <property type="project" value="TreeGrafter"/>
</dbReference>
<dbReference type="GO" id="GO:0030154">
    <property type="term" value="P:cell differentiation"/>
    <property type="evidence" value="ECO:0007669"/>
    <property type="project" value="TreeGrafter"/>
</dbReference>
<feature type="compositionally biased region" description="Pro residues" evidence="3">
    <location>
        <begin position="464"/>
        <end position="476"/>
    </location>
</feature>
<feature type="region of interest" description="Disordered" evidence="3">
    <location>
        <begin position="513"/>
        <end position="592"/>
    </location>
</feature>
<dbReference type="AlphaFoldDB" id="A0A1Y2IZ74"/>
<evidence type="ECO:0000256" key="1">
    <source>
        <dbReference type="ARBA" id="ARBA00023125"/>
    </source>
</evidence>
<accession>A0A1Y2IZ74</accession>
<dbReference type="GO" id="GO:0005634">
    <property type="term" value="C:nucleus"/>
    <property type="evidence" value="ECO:0007669"/>
    <property type="project" value="UniProtKB-SubCell"/>
</dbReference>
<dbReference type="InterPro" id="IPR036390">
    <property type="entry name" value="WH_DNA-bd_sf"/>
</dbReference>
<dbReference type="PRINTS" id="PR00053">
    <property type="entry name" value="FORKHEAD"/>
</dbReference>
<evidence type="ECO:0000256" key="3">
    <source>
        <dbReference type="SAM" id="MobiDB-lite"/>
    </source>
</evidence>
<comment type="subcellular location">
    <subcellularLocation>
        <location evidence="2">Nucleus</location>
    </subcellularLocation>
</comment>
<keyword evidence="6" id="KW-1185">Reference proteome</keyword>
<feature type="compositionally biased region" description="Basic and acidic residues" evidence="3">
    <location>
        <begin position="329"/>
        <end position="344"/>
    </location>
</feature>
<dbReference type="PANTHER" id="PTHR11829:SF411">
    <property type="entry name" value="FORKHEAD BOX PROTEIN L2"/>
    <property type="match status" value="1"/>
</dbReference>
<dbReference type="InterPro" id="IPR050211">
    <property type="entry name" value="FOX_domain-containing"/>
</dbReference>
<dbReference type="GO" id="GO:0009653">
    <property type="term" value="P:anatomical structure morphogenesis"/>
    <property type="evidence" value="ECO:0007669"/>
    <property type="project" value="TreeGrafter"/>
</dbReference>
<reference evidence="5 6" key="1">
    <citation type="journal article" date="2015" name="Biotechnol. Biofuels">
        <title>Enhanced degradation of softwood versus hardwood by the white-rot fungus Pycnoporus coccineus.</title>
        <authorList>
            <person name="Couturier M."/>
            <person name="Navarro D."/>
            <person name="Chevret D."/>
            <person name="Henrissat B."/>
            <person name="Piumi F."/>
            <person name="Ruiz-Duenas F.J."/>
            <person name="Martinez A.T."/>
            <person name="Grigoriev I.V."/>
            <person name="Riley R."/>
            <person name="Lipzen A."/>
            <person name="Berrin J.G."/>
            <person name="Master E.R."/>
            <person name="Rosso M.N."/>
        </authorList>
    </citation>
    <scope>NUCLEOTIDE SEQUENCE [LARGE SCALE GENOMIC DNA]</scope>
    <source>
        <strain evidence="5 6">BRFM310</strain>
    </source>
</reference>
<dbReference type="InterPro" id="IPR001766">
    <property type="entry name" value="Fork_head_dom"/>
</dbReference>
<dbReference type="Gene3D" id="1.10.10.10">
    <property type="entry name" value="Winged helix-like DNA-binding domain superfamily/Winged helix DNA-binding domain"/>
    <property type="match status" value="1"/>
</dbReference>